<comment type="caution">
    <text evidence="3">The sequence shown here is derived from an EMBL/GenBank/DDBJ whole genome shotgun (WGS) entry which is preliminary data.</text>
</comment>
<reference evidence="3 4" key="1">
    <citation type="submission" date="2024-02" db="EMBL/GenBank/DDBJ databases">
        <title>A Gaetbulibacter species isolated from tidal flats and genomic insights of their niches.</title>
        <authorList>
            <person name="Ye Y."/>
        </authorList>
    </citation>
    <scope>NUCLEOTIDE SEQUENCE [LARGE SCALE GENOMIC DNA]</scope>
    <source>
        <strain evidence="3 4">KYW382</strain>
    </source>
</reference>
<dbReference type="InterPro" id="IPR013783">
    <property type="entry name" value="Ig-like_fold"/>
</dbReference>
<dbReference type="SUPFAM" id="SSF75011">
    <property type="entry name" value="3-carboxy-cis,cis-mucoante lactonizing enzyme"/>
    <property type="match status" value="1"/>
</dbReference>
<dbReference type="InterPro" id="IPR026341">
    <property type="entry name" value="T9SS_type_B"/>
</dbReference>
<dbReference type="RefSeq" id="WP_344740910.1">
    <property type="nucleotide sequence ID" value="NZ_BAABAY010000002.1"/>
</dbReference>
<keyword evidence="4" id="KW-1185">Reference proteome</keyword>
<protein>
    <submittedName>
        <fullName evidence="3">T9SS type B sorting domain-containing protein</fullName>
    </submittedName>
</protein>
<feature type="chain" id="PRO_5047345819" evidence="1">
    <location>
        <begin position="21"/>
        <end position="896"/>
    </location>
</feature>
<dbReference type="NCBIfam" id="TIGR04131">
    <property type="entry name" value="Bac_Flav_CTERM"/>
    <property type="match status" value="1"/>
</dbReference>
<dbReference type="Gene3D" id="2.60.40.10">
    <property type="entry name" value="Immunoglobulins"/>
    <property type="match status" value="1"/>
</dbReference>
<feature type="domain" description="PKD" evidence="2">
    <location>
        <begin position="409"/>
        <end position="444"/>
    </location>
</feature>
<organism evidence="3 4">
    <name type="scientific">Gaetbulibacter aestuarii</name>
    <dbReference type="NCBI Taxonomy" id="1502358"/>
    <lineage>
        <taxon>Bacteria</taxon>
        <taxon>Pseudomonadati</taxon>
        <taxon>Bacteroidota</taxon>
        <taxon>Flavobacteriia</taxon>
        <taxon>Flavobacteriales</taxon>
        <taxon>Flavobacteriaceae</taxon>
        <taxon>Gaetbulibacter</taxon>
    </lineage>
</organism>
<name>A0ABW7MYY4_9FLAO</name>
<feature type="signal peptide" evidence="1">
    <location>
        <begin position="1"/>
        <end position="20"/>
    </location>
</feature>
<evidence type="ECO:0000259" key="2">
    <source>
        <dbReference type="PROSITE" id="PS50093"/>
    </source>
</evidence>
<dbReference type="EMBL" id="JBAWKB010000002">
    <property type="protein sequence ID" value="MFH6771735.1"/>
    <property type="molecule type" value="Genomic_DNA"/>
</dbReference>
<dbReference type="Proteomes" id="UP001610100">
    <property type="component" value="Unassembled WGS sequence"/>
</dbReference>
<dbReference type="CDD" id="cd00146">
    <property type="entry name" value="PKD"/>
    <property type="match status" value="1"/>
</dbReference>
<dbReference type="Pfam" id="PF18911">
    <property type="entry name" value="PKD_4"/>
    <property type="match status" value="1"/>
</dbReference>
<evidence type="ECO:0000256" key="1">
    <source>
        <dbReference type="SAM" id="SignalP"/>
    </source>
</evidence>
<keyword evidence="1" id="KW-0732">Signal</keyword>
<dbReference type="Pfam" id="PF13585">
    <property type="entry name" value="CHU_C"/>
    <property type="match status" value="1"/>
</dbReference>
<proteinExistence type="predicted"/>
<evidence type="ECO:0000313" key="3">
    <source>
        <dbReference type="EMBL" id="MFH6771735.1"/>
    </source>
</evidence>
<dbReference type="InterPro" id="IPR035986">
    <property type="entry name" value="PKD_dom_sf"/>
</dbReference>
<dbReference type="SUPFAM" id="SSF49299">
    <property type="entry name" value="PKD domain"/>
    <property type="match status" value="1"/>
</dbReference>
<dbReference type="InterPro" id="IPR000601">
    <property type="entry name" value="PKD_dom"/>
</dbReference>
<sequence length="896" mass="100742">MFIKRLLIIISFFTSSIVLSQNETINWYFGDYAGLNFSALNPRVTVLNNGAMSTPAGCSSISDDQGNLLFYTNGQTVWNKNHEIMDKGDNLAADINNSQTSIIIPKPNDPNTYYIFLTRENSATNPLVTSGLFYSEVTFSNQFPLGSLTIKNRRLLNTTTERLTAIHDIATESIKVITFGSENSSGDPRDTFFIYTVDSNGVNNIPVKSKVTPIKSSKGAMKISPDGTKIALANYDGAQIILYNFNIANTSITEDRIVSPNIPFVEVYPYGVEFSADSRILYFTGHISSSSYLYKYHMFSNDPLNERIIIASSSDYFFGDLQLAVDNKIYVANFDPKNPQLSADYLGVIEEPENEFEDSKFVYQSVNLSPNGSFKGLPIFISSYFQNRIIAENTCVGDPTPFETESYMPVDAISWDFGDNATSTDLMPSHAFNSSGNYVVKATIMYNGKPYYLEKNIKVYENPIIDPGETLTQCGTNLNDDSFFNLTDISTKIKNYKKDYTYFFYHTLSDAQDNSNIIQNPEAYQNDGTTEELFARIVTVEGCDTITNFFLETLNGNVIEETPIYTCDESDAIPNNGIGSFDMATKELEIRASQNLPSSTKVIFYPSQKDAQTKTNTLPLFYKSVSTELWFRIENQNNDCAGIGRFEATVNSGLTLNVEESYTLCYSNASSGINLNGGATNEAWEWRDENDNIISTAQNISLANPGKYSVSVLKTENNLVCSRTVKFIIKEPPILVFQELKVENNQVIIAVNGRSTYQYSLDGTTYVGSGKTHIFQQVEPGLYTVYVRDIYNCEAPISKNIAFVGYPRYFTPNNDGINDIWKVKGISYEFYNGAEIFIYDRFGKLLHRMDLISNPMGWDGTFKGKKLETNDYWFKVILTDKEDHQIVTMDHFTLKN</sequence>
<evidence type="ECO:0000313" key="4">
    <source>
        <dbReference type="Proteomes" id="UP001610100"/>
    </source>
</evidence>
<dbReference type="PROSITE" id="PS50093">
    <property type="entry name" value="PKD"/>
    <property type="match status" value="1"/>
</dbReference>
<gene>
    <name evidence="3" type="ORF">V8G58_07285</name>
</gene>
<accession>A0ABW7MYY4</accession>